<dbReference type="RefSeq" id="WP_345465423.1">
    <property type="nucleotide sequence ID" value="NZ_BAABRP010000009.1"/>
</dbReference>
<accession>A0ABP9W8K7</accession>
<keyword evidence="2" id="KW-1185">Reference proteome</keyword>
<dbReference type="EMBL" id="BAABRP010000009">
    <property type="protein sequence ID" value="GAA5513649.1"/>
    <property type="molecule type" value="Genomic_DNA"/>
</dbReference>
<evidence type="ECO:0000313" key="1">
    <source>
        <dbReference type="EMBL" id="GAA5513649.1"/>
    </source>
</evidence>
<protein>
    <submittedName>
        <fullName evidence="1">Uncharacterized protein</fullName>
    </submittedName>
</protein>
<sequence length="146" mass="16043">MLEVVKHYPQYTWGAALDELSMVIARLYMEIPDIHLKRAWPFMQLQAFVGNALGGKGKGGEKPDPKSVFSPPEFAPWYARGADAIPEPPLQPQHCWALVEAIEAGHLKGASWCVQMVEIEDDLERVRAVAEGYGALLEGDAAQGSL</sequence>
<gene>
    <name evidence="1" type="ORF">Dcar01_02393</name>
</gene>
<proteinExistence type="predicted"/>
<comment type="caution">
    <text evidence="1">The sequence shown here is derived from an EMBL/GenBank/DDBJ whole genome shotgun (WGS) entry which is preliminary data.</text>
</comment>
<organism evidence="1 2">
    <name type="scientific">Deinococcus carri</name>
    <dbReference type="NCBI Taxonomy" id="1211323"/>
    <lineage>
        <taxon>Bacteria</taxon>
        <taxon>Thermotogati</taxon>
        <taxon>Deinococcota</taxon>
        <taxon>Deinococci</taxon>
        <taxon>Deinococcales</taxon>
        <taxon>Deinococcaceae</taxon>
        <taxon>Deinococcus</taxon>
    </lineage>
</organism>
<reference evidence="1 2" key="1">
    <citation type="submission" date="2024-02" db="EMBL/GenBank/DDBJ databases">
        <title>Deinococcus carri NBRC 110142.</title>
        <authorList>
            <person name="Ichikawa N."/>
            <person name="Katano-Makiyama Y."/>
            <person name="Hidaka K."/>
        </authorList>
    </citation>
    <scope>NUCLEOTIDE SEQUENCE [LARGE SCALE GENOMIC DNA]</scope>
    <source>
        <strain evidence="1 2">NBRC 110142</strain>
    </source>
</reference>
<evidence type="ECO:0000313" key="2">
    <source>
        <dbReference type="Proteomes" id="UP001401887"/>
    </source>
</evidence>
<dbReference type="Proteomes" id="UP001401887">
    <property type="component" value="Unassembled WGS sequence"/>
</dbReference>
<name>A0ABP9W8K7_9DEIO</name>